<gene>
    <name evidence="8" type="primary">vapC</name>
    <name evidence="10" type="ORF">ENJ40_10160</name>
</gene>
<evidence type="ECO:0000256" key="3">
    <source>
        <dbReference type="ARBA" id="ARBA00022722"/>
    </source>
</evidence>
<dbReference type="PANTHER" id="PTHR33653:SF1">
    <property type="entry name" value="RIBONUCLEASE VAPC2"/>
    <property type="match status" value="1"/>
</dbReference>
<comment type="function">
    <text evidence="8">Toxic component of a toxin-antitoxin (TA) system. An RNase.</text>
</comment>
<dbReference type="Pfam" id="PF01850">
    <property type="entry name" value="PIN"/>
    <property type="match status" value="1"/>
</dbReference>
<keyword evidence="5 8" id="KW-0378">Hydrolase</keyword>
<dbReference type="AlphaFoldDB" id="A0A7C3CTS7"/>
<keyword evidence="3 8" id="KW-0540">Nuclease</keyword>
<dbReference type="EMBL" id="DRMH01000139">
    <property type="protein sequence ID" value="HFC98794.1"/>
    <property type="molecule type" value="Genomic_DNA"/>
</dbReference>
<dbReference type="GO" id="GO:0004540">
    <property type="term" value="F:RNA nuclease activity"/>
    <property type="evidence" value="ECO:0007669"/>
    <property type="project" value="InterPro"/>
</dbReference>
<comment type="cofactor">
    <cofactor evidence="1 8">
        <name>Mg(2+)</name>
        <dbReference type="ChEBI" id="CHEBI:18420"/>
    </cofactor>
</comment>
<evidence type="ECO:0000256" key="1">
    <source>
        <dbReference type="ARBA" id="ARBA00001946"/>
    </source>
</evidence>
<sequence>MLLCDTDVLIEILKGNEEIRAEFETLSDQIALSAITVMELYFGALNKRELYKIKRFVSGFEIFLVNEEVSQAGIRLIEKYAKSHGLRIPDALIAATALIFDLALWTLNVRDFRFIEGLKLWSPR</sequence>
<dbReference type="InterPro" id="IPR050556">
    <property type="entry name" value="Type_II_TA_system_RNase"/>
</dbReference>
<dbReference type="InterPro" id="IPR002716">
    <property type="entry name" value="PIN_dom"/>
</dbReference>
<dbReference type="GO" id="GO:0016787">
    <property type="term" value="F:hydrolase activity"/>
    <property type="evidence" value="ECO:0007669"/>
    <property type="project" value="UniProtKB-KW"/>
</dbReference>
<proteinExistence type="inferred from homology"/>
<dbReference type="GO" id="GO:0000287">
    <property type="term" value="F:magnesium ion binding"/>
    <property type="evidence" value="ECO:0007669"/>
    <property type="project" value="UniProtKB-UniRule"/>
</dbReference>
<feature type="binding site" evidence="8">
    <location>
        <position position="90"/>
    </location>
    <ligand>
        <name>Mg(2+)</name>
        <dbReference type="ChEBI" id="CHEBI:18420"/>
    </ligand>
</feature>
<keyword evidence="6 8" id="KW-0460">Magnesium</keyword>
<evidence type="ECO:0000256" key="2">
    <source>
        <dbReference type="ARBA" id="ARBA00022649"/>
    </source>
</evidence>
<protein>
    <recommendedName>
        <fullName evidence="8">Ribonuclease VapC</fullName>
        <shortName evidence="8">RNase VapC</shortName>
        <ecNumber evidence="8">3.1.-.-</ecNumber>
    </recommendedName>
    <alternativeName>
        <fullName evidence="8">Toxin VapC</fullName>
    </alternativeName>
</protein>
<dbReference type="GO" id="GO:0090729">
    <property type="term" value="F:toxin activity"/>
    <property type="evidence" value="ECO:0007669"/>
    <property type="project" value="UniProtKB-KW"/>
</dbReference>
<dbReference type="InterPro" id="IPR029060">
    <property type="entry name" value="PIN-like_dom_sf"/>
</dbReference>
<dbReference type="PANTHER" id="PTHR33653">
    <property type="entry name" value="RIBONUCLEASE VAPC2"/>
    <property type="match status" value="1"/>
</dbReference>
<evidence type="ECO:0000256" key="4">
    <source>
        <dbReference type="ARBA" id="ARBA00022723"/>
    </source>
</evidence>
<dbReference type="EC" id="3.1.-.-" evidence="8"/>
<evidence type="ECO:0000256" key="7">
    <source>
        <dbReference type="ARBA" id="ARBA00038093"/>
    </source>
</evidence>
<keyword evidence="8" id="KW-0800">Toxin</keyword>
<dbReference type="Gene3D" id="3.40.50.1010">
    <property type="entry name" value="5'-nuclease"/>
    <property type="match status" value="1"/>
</dbReference>
<keyword evidence="2 8" id="KW-1277">Toxin-antitoxin system</keyword>
<dbReference type="CDD" id="cd18741">
    <property type="entry name" value="PIN_VapC4-5_FitB-like"/>
    <property type="match status" value="1"/>
</dbReference>
<dbReference type="Proteomes" id="UP000886043">
    <property type="component" value="Unassembled WGS sequence"/>
</dbReference>
<comment type="caution">
    <text evidence="10">The sequence shown here is derived from an EMBL/GenBank/DDBJ whole genome shotgun (WGS) entry which is preliminary data.</text>
</comment>
<reference evidence="10" key="1">
    <citation type="journal article" date="2020" name="mSystems">
        <title>Genome- and Community-Level Interaction Insights into Carbon Utilization and Element Cycling Functions of Hydrothermarchaeota in Hydrothermal Sediment.</title>
        <authorList>
            <person name="Zhou Z."/>
            <person name="Liu Y."/>
            <person name="Xu W."/>
            <person name="Pan J."/>
            <person name="Luo Z.H."/>
            <person name="Li M."/>
        </authorList>
    </citation>
    <scope>NUCLEOTIDE SEQUENCE [LARGE SCALE GENOMIC DNA]</scope>
    <source>
        <strain evidence="10">HyVt-483</strain>
    </source>
</reference>
<dbReference type="SUPFAM" id="SSF88723">
    <property type="entry name" value="PIN domain-like"/>
    <property type="match status" value="1"/>
</dbReference>
<feature type="domain" description="PIN" evidence="9">
    <location>
        <begin position="3"/>
        <end position="107"/>
    </location>
</feature>
<evidence type="ECO:0000256" key="6">
    <source>
        <dbReference type="ARBA" id="ARBA00022842"/>
    </source>
</evidence>
<keyword evidence="4 8" id="KW-0479">Metal-binding</keyword>
<name>A0A7C3CTS7_9BACT</name>
<dbReference type="HAMAP" id="MF_00265">
    <property type="entry name" value="VapC_Nob1"/>
    <property type="match status" value="1"/>
</dbReference>
<organism evidence="10">
    <name type="scientific">Thermosulfurimonas dismutans</name>
    <dbReference type="NCBI Taxonomy" id="999894"/>
    <lineage>
        <taxon>Bacteria</taxon>
        <taxon>Pseudomonadati</taxon>
        <taxon>Thermodesulfobacteriota</taxon>
        <taxon>Thermodesulfobacteria</taxon>
        <taxon>Thermodesulfobacteriales</taxon>
        <taxon>Thermodesulfobacteriaceae</taxon>
        <taxon>Thermosulfurimonas</taxon>
    </lineage>
</organism>
<evidence type="ECO:0000259" key="9">
    <source>
        <dbReference type="Pfam" id="PF01850"/>
    </source>
</evidence>
<comment type="similarity">
    <text evidence="7 8">Belongs to the PINc/VapC protein family.</text>
</comment>
<feature type="binding site" evidence="8">
    <location>
        <position position="5"/>
    </location>
    <ligand>
        <name>Mg(2+)</name>
        <dbReference type="ChEBI" id="CHEBI:18420"/>
    </ligand>
</feature>
<evidence type="ECO:0000256" key="5">
    <source>
        <dbReference type="ARBA" id="ARBA00022801"/>
    </source>
</evidence>
<dbReference type="InterPro" id="IPR022907">
    <property type="entry name" value="VapC_family"/>
</dbReference>
<accession>A0A7C3CTS7</accession>
<evidence type="ECO:0000313" key="10">
    <source>
        <dbReference type="EMBL" id="HFC98794.1"/>
    </source>
</evidence>
<evidence type="ECO:0000256" key="8">
    <source>
        <dbReference type="HAMAP-Rule" id="MF_00265"/>
    </source>
</evidence>